<comment type="caution">
    <text evidence="2">The sequence shown here is derived from an EMBL/GenBank/DDBJ whole genome shotgun (WGS) entry which is preliminary data.</text>
</comment>
<feature type="domain" description="DUF362" evidence="1">
    <location>
        <begin position="74"/>
        <end position="270"/>
    </location>
</feature>
<evidence type="ECO:0000259" key="1">
    <source>
        <dbReference type="Pfam" id="PF04015"/>
    </source>
</evidence>
<proteinExistence type="predicted"/>
<dbReference type="Proteomes" id="UP000315525">
    <property type="component" value="Unassembled WGS sequence"/>
</dbReference>
<accession>A0A523UYW4</accession>
<sequence length="311" mass="33098">MSKGISRREFLNRCYGLGVAVGLVSLLPSIESLSAGEDAKIDLAVVNGDPQPAVNKAVELLGGISSFVRPGDRVLVKPNMSFANPPNWGSTTDPRVVRAVSLLCLAAGAKKVVIMDHTLRAAEACLKESGIKDAVSDLDKVAVVTANTERFFTDAEVPDGDALKTVAVVKQLGKSECFINLPCAKSHAATGVSFGMKNLMGLVWDRQYFHERTDLNKAIAELAALIKPDLTILDATRALLNGGPGGPGKVKELSTIVAGTDQVAVDSYGTSLAPWYGQTFTGKQVRHIIEAYNLGLGEIDLEKLRVKRVSV</sequence>
<name>A0A523UYW4_UNCT6</name>
<dbReference type="InterPro" id="IPR007160">
    <property type="entry name" value="DUF362"/>
</dbReference>
<organism evidence="2 3">
    <name type="scientific">candidate division TA06 bacterium</name>
    <dbReference type="NCBI Taxonomy" id="2250710"/>
    <lineage>
        <taxon>Bacteria</taxon>
        <taxon>Bacteria division TA06</taxon>
    </lineage>
</organism>
<evidence type="ECO:0000313" key="2">
    <source>
        <dbReference type="EMBL" id="TET47726.1"/>
    </source>
</evidence>
<dbReference type="AlphaFoldDB" id="A0A523UYW4"/>
<protein>
    <submittedName>
        <fullName evidence="2">DUF362 domain-containing protein</fullName>
    </submittedName>
</protein>
<dbReference type="Pfam" id="PF04015">
    <property type="entry name" value="DUF362"/>
    <property type="match status" value="1"/>
</dbReference>
<evidence type="ECO:0000313" key="3">
    <source>
        <dbReference type="Proteomes" id="UP000315525"/>
    </source>
</evidence>
<dbReference type="InterPro" id="IPR006311">
    <property type="entry name" value="TAT_signal"/>
</dbReference>
<dbReference type="EMBL" id="SOJN01000010">
    <property type="protein sequence ID" value="TET47726.1"/>
    <property type="molecule type" value="Genomic_DNA"/>
</dbReference>
<dbReference type="PROSITE" id="PS51318">
    <property type="entry name" value="TAT"/>
    <property type="match status" value="1"/>
</dbReference>
<gene>
    <name evidence="2" type="ORF">E3J62_00575</name>
</gene>
<reference evidence="2 3" key="1">
    <citation type="submission" date="2019-03" db="EMBL/GenBank/DDBJ databases">
        <title>Metabolic potential of uncultured bacteria and archaea associated with petroleum seepage in deep-sea sediments.</title>
        <authorList>
            <person name="Dong X."/>
            <person name="Hubert C."/>
        </authorList>
    </citation>
    <scope>NUCLEOTIDE SEQUENCE [LARGE SCALE GENOMIC DNA]</scope>
    <source>
        <strain evidence="2">E44_bin18</strain>
    </source>
</reference>